<evidence type="ECO:0000256" key="1">
    <source>
        <dbReference type="SAM" id="Phobius"/>
    </source>
</evidence>
<dbReference type="EMBL" id="GGFL01013495">
    <property type="protein sequence ID" value="MBW77673.1"/>
    <property type="molecule type" value="Transcribed_RNA"/>
</dbReference>
<feature type="transmembrane region" description="Helical" evidence="1">
    <location>
        <begin position="50"/>
        <end position="71"/>
    </location>
</feature>
<dbReference type="AlphaFoldDB" id="A0A2M4DJD6"/>
<evidence type="ECO:0000313" key="2">
    <source>
        <dbReference type="EMBL" id="MBW77673.1"/>
    </source>
</evidence>
<reference evidence="2" key="1">
    <citation type="submission" date="2018-01" db="EMBL/GenBank/DDBJ databases">
        <title>An insight into the sialome of Amazonian anophelines.</title>
        <authorList>
            <person name="Ribeiro J.M."/>
            <person name="Scarpassa V."/>
            <person name="Calvo E."/>
        </authorList>
    </citation>
    <scope>NUCLEOTIDE SEQUENCE</scope>
</reference>
<keyword evidence="1" id="KW-0812">Transmembrane</keyword>
<feature type="transmembrane region" description="Helical" evidence="1">
    <location>
        <begin position="91"/>
        <end position="117"/>
    </location>
</feature>
<accession>A0A2M4DJD6</accession>
<proteinExistence type="predicted"/>
<organism evidence="2">
    <name type="scientific">Anopheles darlingi</name>
    <name type="common">Mosquito</name>
    <dbReference type="NCBI Taxonomy" id="43151"/>
    <lineage>
        <taxon>Eukaryota</taxon>
        <taxon>Metazoa</taxon>
        <taxon>Ecdysozoa</taxon>
        <taxon>Arthropoda</taxon>
        <taxon>Hexapoda</taxon>
        <taxon>Insecta</taxon>
        <taxon>Pterygota</taxon>
        <taxon>Neoptera</taxon>
        <taxon>Endopterygota</taxon>
        <taxon>Diptera</taxon>
        <taxon>Nematocera</taxon>
        <taxon>Culicoidea</taxon>
        <taxon>Culicidae</taxon>
        <taxon>Anophelinae</taxon>
        <taxon>Anopheles</taxon>
    </lineage>
</organism>
<feature type="transmembrane region" description="Helical" evidence="1">
    <location>
        <begin position="6"/>
        <end position="30"/>
    </location>
</feature>
<sequence>MWTVLFLLSILILNLRLILSILSAVIRIIINRFLLDFDFRTFTEIWFPFFALYTAASTTTLTSITLTVAIGPLVPVLLRTIAIPRPAALTLTFLIALPATITIPFTIFILIPSLTFLDFAIPRSASSVAIL</sequence>
<name>A0A2M4DJD6_ANODA</name>
<keyword evidence="1" id="KW-0472">Membrane</keyword>
<keyword evidence="1" id="KW-1133">Transmembrane helix</keyword>
<protein>
    <submittedName>
        <fullName evidence="2">Uncharacterized protein</fullName>
    </submittedName>
</protein>